<reference evidence="3" key="1">
    <citation type="submission" date="2023-05" db="EMBL/GenBank/DDBJ databases">
        <title>Anaerotaeda fermentans gen. nov., sp. nov., a novel anaerobic planctomycete of the new family within the order Sedimentisphaerales isolated from Taman Peninsula, Russia.</title>
        <authorList>
            <person name="Khomyakova M.A."/>
            <person name="Merkel A.Y."/>
            <person name="Slobodkin A.I."/>
        </authorList>
    </citation>
    <scope>NUCLEOTIDE SEQUENCE</scope>
    <source>
        <strain evidence="3">M17dextr</strain>
    </source>
</reference>
<sequence>MRTRRTKFATMVLCVVLPIAALADEAPPSTGPVIPDGTVIQAVDGSLVRSDSNDLWLFQFARDVDGVGGALPAGSSLEVLPSSILDSMVADANDRLLPRYRLSAVVTQYRGANYLFPTYYLPLSKLKGADESETTEEPLDNIETVSDGALEIPDEVLERMRTRRQARGPQRREADETPTETGHRARTHVLVDRVGFIEFNEGYPTFVPDGLGRNVSQTRYELLPCNMLEQAERRLAAFPQPIRFNVAGLVTEHQGRKYLLLQRAIRVYHYGNFGG</sequence>
<proteinExistence type="predicted"/>
<organism evidence="3 4">
    <name type="scientific">Anaerobaca lacustris</name>
    <dbReference type="NCBI Taxonomy" id="3044600"/>
    <lineage>
        <taxon>Bacteria</taxon>
        <taxon>Pseudomonadati</taxon>
        <taxon>Planctomycetota</taxon>
        <taxon>Phycisphaerae</taxon>
        <taxon>Sedimentisphaerales</taxon>
        <taxon>Anaerobacaceae</taxon>
        <taxon>Anaerobaca</taxon>
    </lineage>
</organism>
<dbReference type="RefSeq" id="WP_349244292.1">
    <property type="nucleotide sequence ID" value="NZ_JASCXX010000007.1"/>
</dbReference>
<protein>
    <recommendedName>
        <fullName evidence="5">Gingipain propeptide domain-containing protein</fullName>
    </recommendedName>
</protein>
<feature type="region of interest" description="Disordered" evidence="1">
    <location>
        <begin position="161"/>
        <end position="185"/>
    </location>
</feature>
<evidence type="ECO:0000256" key="2">
    <source>
        <dbReference type="SAM" id="SignalP"/>
    </source>
</evidence>
<name>A0AAW6TT54_9BACT</name>
<dbReference type="AlphaFoldDB" id="A0AAW6TT54"/>
<dbReference type="EMBL" id="JASCXX010000007">
    <property type="protein sequence ID" value="MDI6448882.1"/>
    <property type="molecule type" value="Genomic_DNA"/>
</dbReference>
<keyword evidence="2" id="KW-0732">Signal</keyword>
<evidence type="ECO:0008006" key="5">
    <source>
        <dbReference type="Google" id="ProtNLM"/>
    </source>
</evidence>
<gene>
    <name evidence="3" type="ORF">QJ522_07470</name>
</gene>
<evidence type="ECO:0000256" key="1">
    <source>
        <dbReference type="SAM" id="MobiDB-lite"/>
    </source>
</evidence>
<feature type="signal peptide" evidence="2">
    <location>
        <begin position="1"/>
        <end position="23"/>
    </location>
</feature>
<evidence type="ECO:0000313" key="3">
    <source>
        <dbReference type="EMBL" id="MDI6448882.1"/>
    </source>
</evidence>
<comment type="caution">
    <text evidence="3">The sequence shown here is derived from an EMBL/GenBank/DDBJ whole genome shotgun (WGS) entry which is preliminary data.</text>
</comment>
<keyword evidence="4" id="KW-1185">Reference proteome</keyword>
<accession>A0AAW6TT54</accession>
<evidence type="ECO:0000313" key="4">
    <source>
        <dbReference type="Proteomes" id="UP001431776"/>
    </source>
</evidence>
<feature type="chain" id="PRO_5043476529" description="Gingipain propeptide domain-containing protein" evidence="2">
    <location>
        <begin position="24"/>
        <end position="275"/>
    </location>
</feature>
<dbReference type="Proteomes" id="UP001431776">
    <property type="component" value="Unassembled WGS sequence"/>
</dbReference>